<reference evidence="1 2" key="1">
    <citation type="submission" date="2017-01" db="EMBL/GenBank/DDBJ databases">
        <title>Bacillus cereus isolates.</title>
        <authorList>
            <person name="Beno S.M."/>
        </authorList>
    </citation>
    <scope>NUCLEOTIDE SEQUENCE [LARGE SCALE GENOMIC DNA]</scope>
    <source>
        <strain evidence="1 2">FSL H8-0485</strain>
    </source>
</reference>
<dbReference type="EMBL" id="MUAJ01000065">
    <property type="protein sequence ID" value="OOR07645.1"/>
    <property type="molecule type" value="Genomic_DNA"/>
</dbReference>
<evidence type="ECO:0000313" key="2">
    <source>
        <dbReference type="Proteomes" id="UP000190906"/>
    </source>
</evidence>
<sequence>MFRFVLSTIVSFITAVIVLVVSKDFIFRRFPEAQPVYEEIKSMFLEIYGRYGWEGLLVVTVAVMGLSKAFDKKG</sequence>
<gene>
    <name evidence="1" type="ORF">BW897_30080</name>
</gene>
<dbReference type="Proteomes" id="UP000190906">
    <property type="component" value="Unassembled WGS sequence"/>
</dbReference>
<name>A0A0G8DA89_BACCE</name>
<protein>
    <submittedName>
        <fullName evidence="1">Uncharacterized protein</fullName>
    </submittedName>
</protein>
<accession>A0A0G8DA89</accession>
<dbReference type="GeneID" id="67470539"/>
<dbReference type="AlphaFoldDB" id="A0A0G8DA89"/>
<evidence type="ECO:0000313" key="1">
    <source>
        <dbReference type="EMBL" id="OOR07645.1"/>
    </source>
</evidence>
<dbReference type="RefSeq" id="WP_000488267.1">
    <property type="nucleotide sequence ID" value="NZ_CAJNDP010000002.1"/>
</dbReference>
<proteinExistence type="predicted"/>
<organism evidence="1 2">
    <name type="scientific">Bacillus cereus</name>
    <dbReference type="NCBI Taxonomy" id="1396"/>
    <lineage>
        <taxon>Bacteria</taxon>
        <taxon>Bacillati</taxon>
        <taxon>Bacillota</taxon>
        <taxon>Bacilli</taxon>
        <taxon>Bacillales</taxon>
        <taxon>Bacillaceae</taxon>
        <taxon>Bacillus</taxon>
        <taxon>Bacillus cereus group</taxon>
    </lineage>
</organism>
<comment type="caution">
    <text evidence="1">The sequence shown here is derived from an EMBL/GenBank/DDBJ whole genome shotgun (WGS) entry which is preliminary data.</text>
</comment>